<dbReference type="EMBL" id="BAABAS010000021">
    <property type="protein sequence ID" value="GAA4239911.1"/>
    <property type="molecule type" value="Genomic_DNA"/>
</dbReference>
<gene>
    <name evidence="3" type="ORF">GCM10022254_62620</name>
</gene>
<feature type="compositionally biased region" description="Low complexity" evidence="1">
    <location>
        <begin position="306"/>
        <end position="315"/>
    </location>
</feature>
<reference evidence="4" key="1">
    <citation type="journal article" date="2019" name="Int. J. Syst. Evol. Microbiol.">
        <title>The Global Catalogue of Microorganisms (GCM) 10K type strain sequencing project: providing services to taxonomists for standard genome sequencing and annotation.</title>
        <authorList>
            <consortium name="The Broad Institute Genomics Platform"/>
            <consortium name="The Broad Institute Genome Sequencing Center for Infectious Disease"/>
            <person name="Wu L."/>
            <person name="Ma J."/>
        </authorList>
    </citation>
    <scope>NUCLEOTIDE SEQUENCE [LARGE SCALE GENOMIC DNA]</scope>
    <source>
        <strain evidence="4">JCM 17440</strain>
    </source>
</reference>
<evidence type="ECO:0000313" key="3">
    <source>
        <dbReference type="EMBL" id="GAA4239911.1"/>
    </source>
</evidence>
<evidence type="ECO:0000259" key="2">
    <source>
        <dbReference type="Pfam" id="PF09359"/>
    </source>
</evidence>
<evidence type="ECO:0000256" key="1">
    <source>
        <dbReference type="SAM" id="MobiDB-lite"/>
    </source>
</evidence>
<feature type="region of interest" description="Disordered" evidence="1">
    <location>
        <begin position="1"/>
        <end position="25"/>
    </location>
</feature>
<dbReference type="Proteomes" id="UP001501710">
    <property type="component" value="Unassembled WGS sequence"/>
</dbReference>
<dbReference type="InterPro" id="IPR042267">
    <property type="entry name" value="VTC_sf"/>
</dbReference>
<sequence>MLRRFRQRTEPAPETTPEFGANPLVTAPATGEVGHRLRAPSRLHAFNRYEIKYLVDAAKVDDLRDELDRRLDRDDHSGDHGYGVWSVYYDTRALRFYWEKIEGLRFRRKLRVRHYGDRFAVDADTPVFVEIKQRVNRVTQKRRVQVPYRDALRLCDGRELVEHDPSQRAFLEEVLGLVSRLDLCATTMTGYQRQAFVGRDADVGLRVTLDQRIRGRDRDFHLAAETGNRFVVPPHTAILEVKANDRVPYWLTDLTAERNLQVARVSKYCQSVEAHGLAPRSIFHVPDHDLTAPDTPPPTTPPSTTPPSSTAHPAPQHGVTAPDAVSTKA</sequence>
<protein>
    <recommendedName>
        <fullName evidence="2">VTC domain-containing protein</fullName>
    </recommendedName>
</protein>
<feature type="region of interest" description="Disordered" evidence="1">
    <location>
        <begin position="284"/>
        <end position="329"/>
    </location>
</feature>
<proteinExistence type="predicted"/>
<evidence type="ECO:0000313" key="4">
    <source>
        <dbReference type="Proteomes" id="UP001501710"/>
    </source>
</evidence>
<name>A0ABP8CJ15_9ACTN</name>
<dbReference type="CDD" id="cd07750">
    <property type="entry name" value="PolyPPase_VTC_like"/>
    <property type="match status" value="1"/>
</dbReference>
<dbReference type="InterPro" id="IPR018966">
    <property type="entry name" value="VTC_domain"/>
</dbReference>
<feature type="domain" description="VTC" evidence="2">
    <location>
        <begin position="47"/>
        <end position="273"/>
    </location>
</feature>
<feature type="compositionally biased region" description="Pro residues" evidence="1">
    <location>
        <begin position="294"/>
        <end position="305"/>
    </location>
</feature>
<dbReference type="RefSeq" id="WP_344904255.1">
    <property type="nucleotide sequence ID" value="NZ_BAABAS010000021.1"/>
</dbReference>
<dbReference type="Pfam" id="PF09359">
    <property type="entry name" value="VTC"/>
    <property type="match status" value="1"/>
</dbReference>
<accession>A0ABP8CJ15</accession>
<organism evidence="3 4">
    <name type="scientific">Actinomadura meridiana</name>
    <dbReference type="NCBI Taxonomy" id="559626"/>
    <lineage>
        <taxon>Bacteria</taxon>
        <taxon>Bacillati</taxon>
        <taxon>Actinomycetota</taxon>
        <taxon>Actinomycetes</taxon>
        <taxon>Streptosporangiales</taxon>
        <taxon>Thermomonosporaceae</taxon>
        <taxon>Actinomadura</taxon>
    </lineage>
</organism>
<comment type="caution">
    <text evidence="3">The sequence shown here is derived from an EMBL/GenBank/DDBJ whole genome shotgun (WGS) entry which is preliminary data.</text>
</comment>
<dbReference type="Gene3D" id="3.20.100.30">
    <property type="entry name" value="VTC, catalytic tunnel domain"/>
    <property type="match status" value="1"/>
</dbReference>
<keyword evidence="4" id="KW-1185">Reference proteome</keyword>